<gene>
    <name evidence="1" type="ORF">H663_012930</name>
</gene>
<name>A0A2T7UC58_9BURK</name>
<protein>
    <submittedName>
        <fullName evidence="1">Uncharacterized protein</fullName>
    </submittedName>
</protein>
<sequence length="64" mass="6898">MHDFVNASNACQRETSRMNQYNNAPVIPTCSSVIRCLAGKGYVSSPSGKFDAEELRIGATCTAQ</sequence>
<dbReference type="Proteomes" id="UP000037507">
    <property type="component" value="Unassembled WGS sequence"/>
</dbReference>
<comment type="caution">
    <text evidence="1">The sequence shown here is derived from an EMBL/GenBank/DDBJ whole genome shotgun (WGS) entry which is preliminary data.</text>
</comment>
<dbReference type="STRING" id="1293045.H663_11015"/>
<evidence type="ECO:0000313" key="2">
    <source>
        <dbReference type="Proteomes" id="UP000037507"/>
    </source>
</evidence>
<dbReference type="AlphaFoldDB" id="A0A2T7UC58"/>
<dbReference type="EMBL" id="LFYT02000016">
    <property type="protein sequence ID" value="PVE42273.1"/>
    <property type="molecule type" value="Genomic_DNA"/>
</dbReference>
<accession>A0A2T7UC58</accession>
<organism evidence="1 2">
    <name type="scientific">Limnohabitans planktonicus II-D5</name>
    <dbReference type="NCBI Taxonomy" id="1293045"/>
    <lineage>
        <taxon>Bacteria</taxon>
        <taxon>Pseudomonadati</taxon>
        <taxon>Pseudomonadota</taxon>
        <taxon>Betaproteobacteria</taxon>
        <taxon>Burkholderiales</taxon>
        <taxon>Comamonadaceae</taxon>
        <taxon>Limnohabitans</taxon>
    </lineage>
</organism>
<keyword evidence="2" id="KW-1185">Reference proteome</keyword>
<evidence type="ECO:0000313" key="1">
    <source>
        <dbReference type="EMBL" id="PVE42273.1"/>
    </source>
</evidence>
<proteinExistence type="predicted"/>
<reference evidence="1" key="1">
    <citation type="submission" date="2017-04" db="EMBL/GenBank/DDBJ databases">
        <title>Unexpected and diverse lifestyles within the genus Limnohabitans.</title>
        <authorList>
            <person name="Kasalicky V."/>
            <person name="Mehrshad M."/>
            <person name="Andrei S.-A."/>
            <person name="Salcher M."/>
            <person name="Kratochvilova H."/>
            <person name="Simek K."/>
            <person name="Ghai R."/>
        </authorList>
    </citation>
    <scope>NUCLEOTIDE SEQUENCE [LARGE SCALE GENOMIC DNA]</scope>
    <source>
        <strain evidence="1">II-D5</strain>
    </source>
</reference>